<organism evidence="2 3">
    <name type="scientific">Puccinia sorghi</name>
    <dbReference type="NCBI Taxonomy" id="27349"/>
    <lineage>
        <taxon>Eukaryota</taxon>
        <taxon>Fungi</taxon>
        <taxon>Dikarya</taxon>
        <taxon>Basidiomycota</taxon>
        <taxon>Pucciniomycotina</taxon>
        <taxon>Pucciniomycetes</taxon>
        <taxon>Pucciniales</taxon>
        <taxon>Pucciniaceae</taxon>
        <taxon>Puccinia</taxon>
    </lineage>
</organism>
<dbReference type="Proteomes" id="UP000037035">
    <property type="component" value="Unassembled WGS sequence"/>
</dbReference>
<dbReference type="AlphaFoldDB" id="A0A0L6UHN9"/>
<dbReference type="EMBL" id="LAVV01011841">
    <property type="protein sequence ID" value="KNZ47320.1"/>
    <property type="molecule type" value="Genomic_DNA"/>
</dbReference>
<protein>
    <submittedName>
        <fullName evidence="2">Uncharacterized protein</fullName>
    </submittedName>
</protein>
<evidence type="ECO:0000313" key="3">
    <source>
        <dbReference type="Proteomes" id="UP000037035"/>
    </source>
</evidence>
<proteinExistence type="predicted"/>
<evidence type="ECO:0000313" key="2">
    <source>
        <dbReference type="EMBL" id="KNZ47320.1"/>
    </source>
</evidence>
<evidence type="ECO:0000256" key="1">
    <source>
        <dbReference type="SAM" id="MobiDB-lite"/>
    </source>
</evidence>
<name>A0A0L6UHN9_9BASI</name>
<keyword evidence="3" id="KW-1185">Reference proteome</keyword>
<feature type="region of interest" description="Disordered" evidence="1">
    <location>
        <begin position="188"/>
        <end position="213"/>
    </location>
</feature>
<accession>A0A0L6UHN9</accession>
<reference evidence="2 3" key="1">
    <citation type="submission" date="2015-08" db="EMBL/GenBank/DDBJ databases">
        <title>Next Generation Sequencing and Analysis of the Genome of Puccinia sorghi L Schw, the Causal Agent of Maize Common Rust.</title>
        <authorList>
            <person name="Rochi L."/>
            <person name="Burguener G."/>
            <person name="Darino M."/>
            <person name="Turjanski A."/>
            <person name="Kreff E."/>
            <person name="Dieguez M.J."/>
            <person name="Sacco F."/>
        </authorList>
    </citation>
    <scope>NUCLEOTIDE SEQUENCE [LARGE SCALE GENOMIC DNA]</scope>
    <source>
        <strain evidence="2 3">RO10H11247</strain>
    </source>
</reference>
<dbReference type="VEuPathDB" id="FungiDB:VP01_650g2"/>
<sequence>MGIEPCCKGSLRICCYDVGEKRDYHNGVLTEKARESLTPRRPIWSPERQRNLCVGRAYDIRSRGGYHRKSGLGGCREMVQVGRCGGGRKNAVECANILGCGCIQETGRDFWQSQAQRTHSAGRIITDKGGGIYCKAEADLSKQRKVSSASVCSGESADGELEGGFGFGGSRGHRRRIRQTRVVLEGASGGKIDQRSAKGGKSNQGGAAGSGNWRGLRGAGTQLEWGGVAGRGKVVGGEMREFGDIEGGRLFFLSTALLCNCGSVSSGIPDAGLAGHSAAKSEPKQFATLLLKSPSGSHTQCVHRSSLHYLSLLLPPLHQAQTIHPNTTIGTPLSCKKRRLSNKGPTGTCFRSPIDGLSFTTNCHVSNQKN</sequence>
<comment type="caution">
    <text evidence="2">The sequence shown here is derived from an EMBL/GenBank/DDBJ whole genome shotgun (WGS) entry which is preliminary data.</text>
</comment>
<gene>
    <name evidence="2" type="ORF">VP01_650g2</name>
</gene>